<evidence type="ECO:0008006" key="4">
    <source>
        <dbReference type="Google" id="ProtNLM"/>
    </source>
</evidence>
<dbReference type="AlphaFoldDB" id="C5M5Q3"/>
<dbReference type="RefSeq" id="XP_002546878.1">
    <property type="nucleotide sequence ID" value="XM_002546832.1"/>
</dbReference>
<dbReference type="EMBL" id="GG692396">
    <property type="protein sequence ID" value="EER34323.1"/>
    <property type="molecule type" value="Genomic_DNA"/>
</dbReference>
<feature type="signal peptide" evidence="1">
    <location>
        <begin position="1"/>
        <end position="19"/>
    </location>
</feature>
<dbReference type="GeneID" id="8295908"/>
<evidence type="ECO:0000256" key="1">
    <source>
        <dbReference type="SAM" id="SignalP"/>
    </source>
</evidence>
<reference evidence="2 3" key="1">
    <citation type="journal article" date="2009" name="Nature">
        <title>Evolution of pathogenicity and sexual reproduction in eight Candida genomes.</title>
        <authorList>
            <person name="Butler G."/>
            <person name="Rasmussen M.D."/>
            <person name="Lin M.F."/>
            <person name="Santos M.A."/>
            <person name="Sakthikumar S."/>
            <person name="Munro C.A."/>
            <person name="Rheinbay E."/>
            <person name="Grabherr M."/>
            <person name="Forche A."/>
            <person name="Reedy J.L."/>
            <person name="Agrafioti I."/>
            <person name="Arnaud M.B."/>
            <person name="Bates S."/>
            <person name="Brown A.J."/>
            <person name="Brunke S."/>
            <person name="Costanzo M.C."/>
            <person name="Fitzpatrick D.A."/>
            <person name="de Groot P.W."/>
            <person name="Harris D."/>
            <person name="Hoyer L.L."/>
            <person name="Hube B."/>
            <person name="Klis F.M."/>
            <person name="Kodira C."/>
            <person name="Lennard N."/>
            <person name="Logue M.E."/>
            <person name="Martin R."/>
            <person name="Neiman A.M."/>
            <person name="Nikolaou E."/>
            <person name="Quail M.A."/>
            <person name="Quinn J."/>
            <person name="Santos M.C."/>
            <person name="Schmitzberger F.F."/>
            <person name="Sherlock G."/>
            <person name="Shah P."/>
            <person name="Silverstein K.A."/>
            <person name="Skrzypek M.S."/>
            <person name="Soll D."/>
            <person name="Staggs R."/>
            <person name="Stansfield I."/>
            <person name="Stumpf M.P."/>
            <person name="Sudbery P.E."/>
            <person name="Srikantha T."/>
            <person name="Zeng Q."/>
            <person name="Berman J."/>
            <person name="Berriman M."/>
            <person name="Heitman J."/>
            <person name="Gow N.A."/>
            <person name="Lorenz M.C."/>
            <person name="Birren B.W."/>
            <person name="Kellis M."/>
            <person name="Cuomo C.A."/>
        </authorList>
    </citation>
    <scope>NUCLEOTIDE SEQUENCE [LARGE SCALE GENOMIC DNA]</scope>
    <source>
        <strain evidence="3">ATCC MYA-3404 / T1</strain>
    </source>
</reference>
<keyword evidence="1" id="KW-0732">Signal</keyword>
<evidence type="ECO:0000313" key="3">
    <source>
        <dbReference type="Proteomes" id="UP000002037"/>
    </source>
</evidence>
<gene>
    <name evidence="2" type="ORF">CTRG_01183</name>
</gene>
<dbReference type="STRING" id="294747.C5M5Q3"/>
<dbReference type="eggNOG" id="ENOG502RQ5Y">
    <property type="taxonomic scope" value="Eukaryota"/>
</dbReference>
<protein>
    <recommendedName>
        <fullName evidence="4">GPI-anchored protein</fullName>
    </recommendedName>
</protein>
<dbReference type="Proteomes" id="UP000002037">
    <property type="component" value="Unassembled WGS sequence"/>
</dbReference>
<accession>C5M5Q3</accession>
<sequence length="623" mass="65922">MKFSTIFTTTFSIFSIVNAQQQQGISPVSDPLSLEIAGRDLDKLYQFQERDLLDVVEGLVSNINVTSILDSIDFESIAGWVDRILNTNDNVQYLDDLLNFVADTDLVPFLISWIISNNSTRTIAGEVAIDLLGVAGKFDLTPVFVALKDSGLAYTLIADSIKNPHTFPFVKQVVIDLLSGSGSGSVATTTSAIFATTGTTALTFATTGTSSANGLGLGLFGSGSSASISLSAGSINTNIQFTDGGVATMPGPVVQSSTSIGSINTASLANLFSQAAAENTDPDTIVGDTETVATTVATTATTAATLGSGAITSVNAQATEVSGDNFLGVTGPAFQSVPASQFGAGPTSINLSALAQITGALNGKRENMEEERDDPVARALNQMRKKREVKDPVAMILEEIRKREIEDHEVEQAMRKIKRDNIQNLLTTIFSSVARSDILNETIDYLVTDQRFEDSVVLILRGVFSNIGSTLTGVLSFDWASLAPLVRALFNSGLITDTISRAFNDPDLGPALWSDITSLFKRDLMLRDEILSAINGTDITSLPISEFITATVSSDTTTTVLDGAEGILSSLEVSEFINTLSISAADNSTTPEVSVVQSAAGFALGTSLYTSFFAMLTIITMML</sequence>
<dbReference type="KEGG" id="ctp:CTRG_01183"/>
<feature type="chain" id="PRO_5002955016" description="GPI-anchored protein" evidence="1">
    <location>
        <begin position="20"/>
        <end position="623"/>
    </location>
</feature>
<dbReference type="VEuPathDB" id="FungiDB:CTRG_01183"/>
<organism evidence="2 3">
    <name type="scientific">Candida tropicalis (strain ATCC MYA-3404 / T1)</name>
    <name type="common">Yeast</name>
    <dbReference type="NCBI Taxonomy" id="294747"/>
    <lineage>
        <taxon>Eukaryota</taxon>
        <taxon>Fungi</taxon>
        <taxon>Dikarya</taxon>
        <taxon>Ascomycota</taxon>
        <taxon>Saccharomycotina</taxon>
        <taxon>Pichiomycetes</taxon>
        <taxon>Debaryomycetaceae</taxon>
        <taxon>Candida/Lodderomyces clade</taxon>
        <taxon>Candida</taxon>
    </lineage>
</organism>
<evidence type="ECO:0000313" key="2">
    <source>
        <dbReference type="EMBL" id="EER34323.1"/>
    </source>
</evidence>
<name>C5M5Q3_CANTT</name>
<dbReference type="HOGENOM" id="CLU_438699_0_0_1"/>
<proteinExistence type="predicted"/>
<dbReference type="OrthoDB" id="4025103at2759"/>
<keyword evidence="3" id="KW-1185">Reference proteome</keyword>